<comment type="caution">
    <text evidence="12">The sequence shown here is derived from an EMBL/GenBank/DDBJ whole genome shotgun (WGS) entry which is preliminary data.</text>
</comment>
<evidence type="ECO:0000256" key="5">
    <source>
        <dbReference type="ARBA" id="ARBA00022723"/>
    </source>
</evidence>
<evidence type="ECO:0000313" key="13">
    <source>
        <dbReference type="Proteomes" id="UP001064106"/>
    </source>
</evidence>
<dbReference type="PANTHER" id="PTHR11601">
    <property type="entry name" value="CYSTEINE DESULFURYLASE FAMILY MEMBER"/>
    <property type="match status" value="1"/>
</dbReference>
<evidence type="ECO:0000256" key="1">
    <source>
        <dbReference type="ARBA" id="ARBA00001933"/>
    </source>
</evidence>
<evidence type="ECO:0000256" key="10">
    <source>
        <dbReference type="RuleBase" id="RU004504"/>
    </source>
</evidence>
<dbReference type="InterPro" id="IPR015424">
    <property type="entry name" value="PyrdxlP-dep_Trfase"/>
</dbReference>
<dbReference type="Gene3D" id="3.90.1150.10">
    <property type="entry name" value="Aspartate Aminotransferase, domain 1"/>
    <property type="match status" value="1"/>
</dbReference>
<keyword evidence="7" id="KW-0408">Iron</keyword>
<dbReference type="InterPro" id="IPR020578">
    <property type="entry name" value="Aminotrans_V_PyrdxlP_BS"/>
</dbReference>
<keyword evidence="6" id="KW-0663">Pyridoxal phosphate</keyword>
<evidence type="ECO:0000256" key="9">
    <source>
        <dbReference type="ARBA" id="ARBA00050776"/>
    </source>
</evidence>
<evidence type="ECO:0000313" key="12">
    <source>
        <dbReference type="EMBL" id="MCU5781353.1"/>
    </source>
</evidence>
<dbReference type="PROSITE" id="PS00595">
    <property type="entry name" value="AA_TRANSFER_CLASS_5"/>
    <property type="match status" value="1"/>
</dbReference>
<dbReference type="PANTHER" id="PTHR11601:SF34">
    <property type="entry name" value="CYSTEINE DESULFURASE"/>
    <property type="match status" value="1"/>
</dbReference>
<dbReference type="InterPro" id="IPR015422">
    <property type="entry name" value="PyrdxlP-dep_Trfase_small"/>
</dbReference>
<dbReference type="EC" id="2.8.1.7" evidence="3"/>
<keyword evidence="4" id="KW-0808">Transferase</keyword>
<dbReference type="InterPro" id="IPR015421">
    <property type="entry name" value="PyrdxlP-dep_Trfase_major"/>
</dbReference>
<dbReference type="InterPro" id="IPR016454">
    <property type="entry name" value="Cysteine_dSase"/>
</dbReference>
<accession>A0ABT2QV02</accession>
<comment type="cofactor">
    <cofactor evidence="1 10">
        <name>pyridoxal 5'-phosphate</name>
        <dbReference type="ChEBI" id="CHEBI:597326"/>
    </cofactor>
</comment>
<evidence type="ECO:0000256" key="6">
    <source>
        <dbReference type="ARBA" id="ARBA00022898"/>
    </source>
</evidence>
<name>A0ABT2QV02_9GAMM</name>
<comment type="similarity">
    <text evidence="2">Belongs to the class-V pyridoxal-phosphate-dependent aminotransferase family. NifS/IscS subfamily.</text>
</comment>
<evidence type="ECO:0000256" key="2">
    <source>
        <dbReference type="ARBA" id="ARBA00006490"/>
    </source>
</evidence>
<protein>
    <recommendedName>
        <fullName evidence="3">cysteine desulfurase</fullName>
        <ecNumber evidence="3">2.8.1.7</ecNumber>
    </recommendedName>
</protein>
<dbReference type="PIRSF" id="PIRSF005572">
    <property type="entry name" value="NifS"/>
    <property type="match status" value="1"/>
</dbReference>
<dbReference type="Gene3D" id="3.40.640.10">
    <property type="entry name" value="Type I PLP-dependent aspartate aminotransferase-like (Major domain)"/>
    <property type="match status" value="1"/>
</dbReference>
<feature type="domain" description="Aminotransferase class V" evidence="11">
    <location>
        <begin position="5"/>
        <end position="366"/>
    </location>
</feature>
<proteinExistence type="inferred from homology"/>
<dbReference type="Proteomes" id="UP001064106">
    <property type="component" value="Unassembled WGS sequence"/>
</dbReference>
<dbReference type="SUPFAM" id="SSF53383">
    <property type="entry name" value="PLP-dependent transferases"/>
    <property type="match status" value="1"/>
</dbReference>
<keyword evidence="8" id="KW-0411">Iron-sulfur</keyword>
<reference evidence="12" key="1">
    <citation type="submission" date="2012-09" db="EMBL/GenBank/DDBJ databases">
        <title>Genome Sequence of alkane-degrading Bacterium Alcanivorax balearicus MACL04.</title>
        <authorList>
            <person name="Lai Q."/>
            <person name="Shao Z."/>
        </authorList>
    </citation>
    <scope>NUCLEOTIDE SEQUENCE</scope>
    <source>
        <strain evidence="12">MACL04</strain>
    </source>
</reference>
<evidence type="ECO:0000256" key="7">
    <source>
        <dbReference type="ARBA" id="ARBA00023004"/>
    </source>
</evidence>
<evidence type="ECO:0000256" key="8">
    <source>
        <dbReference type="ARBA" id="ARBA00023014"/>
    </source>
</evidence>
<organism evidence="12 13">
    <name type="scientific">Alloalcanivorax balearicus MACL04</name>
    <dbReference type="NCBI Taxonomy" id="1177182"/>
    <lineage>
        <taxon>Bacteria</taxon>
        <taxon>Pseudomonadati</taxon>
        <taxon>Pseudomonadota</taxon>
        <taxon>Gammaproteobacteria</taxon>
        <taxon>Oceanospirillales</taxon>
        <taxon>Alcanivoracaceae</taxon>
        <taxon>Alloalcanivorax</taxon>
    </lineage>
</organism>
<dbReference type="InterPro" id="IPR000192">
    <property type="entry name" value="Aminotrans_V_dom"/>
</dbReference>
<gene>
    <name evidence="12" type="ORF">MA04_00653</name>
</gene>
<keyword evidence="13" id="KW-1185">Reference proteome</keyword>
<evidence type="ECO:0000256" key="4">
    <source>
        <dbReference type="ARBA" id="ARBA00022679"/>
    </source>
</evidence>
<dbReference type="Pfam" id="PF00266">
    <property type="entry name" value="Aminotran_5"/>
    <property type="match status" value="1"/>
</dbReference>
<sequence length="386" mass="41165">MSQAVYLDYAATTPVDPRVVEAMVRFLGPDGTFGNPASRSHLYGWLAEEAVENARRQVADALNADPREIVWTSGATEANNLAIKGVLEQRGGGHVITSATEHKAVLDPCGWLEGRGVEVTYLAPEPDGRITPRAVEEAMREDTVLVSIMHANNETGVINDIGAIGALCRERGVLFHTDAAQTMGKLPLDVRETAVDLVSLCAHKIYGPKGIGALYVRRHPDVRVVAQIHGGGHERGMRSGTLPAHQIVAMGEALSLAMASRDEENERIAALRDRLWDGIRTLPGVSLNGAGAPRLPGHMNVAFEGLEGEMLLTALTGVAVSTGSACTSASLEPSYVLKAMGVSDSLAHGSLRFSVGRFTDETQIDTVIQNVTQVVTRLRDAAAQRG</sequence>
<comment type="catalytic activity">
    <reaction evidence="9">
        <text>(sulfur carrier)-H + L-cysteine = (sulfur carrier)-SH + L-alanine</text>
        <dbReference type="Rhea" id="RHEA:43892"/>
        <dbReference type="Rhea" id="RHEA-COMP:14737"/>
        <dbReference type="Rhea" id="RHEA-COMP:14739"/>
        <dbReference type="ChEBI" id="CHEBI:29917"/>
        <dbReference type="ChEBI" id="CHEBI:35235"/>
        <dbReference type="ChEBI" id="CHEBI:57972"/>
        <dbReference type="ChEBI" id="CHEBI:64428"/>
        <dbReference type="EC" id="2.8.1.7"/>
    </reaction>
</comment>
<dbReference type="RefSeq" id="WP_262459418.1">
    <property type="nucleotide sequence ID" value="NZ_ARXS01000002.1"/>
</dbReference>
<dbReference type="EMBL" id="ARXS01000002">
    <property type="protein sequence ID" value="MCU5781353.1"/>
    <property type="molecule type" value="Genomic_DNA"/>
</dbReference>
<dbReference type="NCBIfam" id="NF010611">
    <property type="entry name" value="PRK14012.1"/>
    <property type="match status" value="1"/>
</dbReference>
<keyword evidence="5" id="KW-0479">Metal-binding</keyword>
<evidence type="ECO:0000259" key="11">
    <source>
        <dbReference type="Pfam" id="PF00266"/>
    </source>
</evidence>
<evidence type="ECO:0000256" key="3">
    <source>
        <dbReference type="ARBA" id="ARBA00012239"/>
    </source>
</evidence>